<evidence type="ECO:0000256" key="2">
    <source>
        <dbReference type="ARBA" id="ARBA00023002"/>
    </source>
</evidence>
<dbReference type="PRINTS" id="PR00081">
    <property type="entry name" value="GDHRDH"/>
</dbReference>
<dbReference type="GO" id="GO:0016491">
    <property type="term" value="F:oxidoreductase activity"/>
    <property type="evidence" value="ECO:0007669"/>
    <property type="project" value="UniProtKB-KW"/>
</dbReference>
<name>A0A0P7XFU3_9BACT</name>
<dbReference type="STRING" id="1305737.GCA_000526355_03197"/>
<dbReference type="PANTHER" id="PTHR44196:SF1">
    <property type="entry name" value="DEHYDROGENASE_REDUCTASE SDR FAMILY MEMBER 7B"/>
    <property type="match status" value="1"/>
</dbReference>
<accession>A0A0P7XFU3</accession>
<evidence type="ECO:0000313" key="4">
    <source>
        <dbReference type="Proteomes" id="UP000050421"/>
    </source>
</evidence>
<evidence type="ECO:0000313" key="3">
    <source>
        <dbReference type="EMBL" id="KPQ14699.1"/>
    </source>
</evidence>
<dbReference type="GO" id="GO:0016020">
    <property type="term" value="C:membrane"/>
    <property type="evidence" value="ECO:0007669"/>
    <property type="project" value="TreeGrafter"/>
</dbReference>
<dbReference type="Pfam" id="PF00106">
    <property type="entry name" value="adh_short"/>
    <property type="match status" value="1"/>
</dbReference>
<dbReference type="Gene3D" id="3.40.50.720">
    <property type="entry name" value="NAD(P)-binding Rossmann-like Domain"/>
    <property type="match status" value="1"/>
</dbReference>
<gene>
    <name evidence="3" type="ORF">HLUCCX10_10210</name>
</gene>
<dbReference type="PATRIC" id="fig|1305737.6.peg.3353"/>
<dbReference type="SUPFAM" id="SSF51735">
    <property type="entry name" value="NAD(P)-binding Rossmann-fold domains"/>
    <property type="match status" value="1"/>
</dbReference>
<organism evidence="3 4">
    <name type="scientific">Algoriphagus marincola HL-49</name>
    <dbReference type="NCBI Taxonomy" id="1305737"/>
    <lineage>
        <taxon>Bacteria</taxon>
        <taxon>Pseudomonadati</taxon>
        <taxon>Bacteroidota</taxon>
        <taxon>Cytophagia</taxon>
        <taxon>Cytophagales</taxon>
        <taxon>Cyclobacteriaceae</taxon>
        <taxon>Algoriphagus</taxon>
    </lineage>
</organism>
<protein>
    <submittedName>
        <fullName evidence="3">Short-chain dehydrogenase/reductase</fullName>
    </submittedName>
</protein>
<dbReference type="eggNOG" id="COG0300">
    <property type="taxonomic scope" value="Bacteria"/>
</dbReference>
<proteinExistence type="inferred from homology"/>
<comment type="similarity">
    <text evidence="1">Belongs to the short-chain dehydrogenases/reductases (SDR) family.</text>
</comment>
<dbReference type="EMBL" id="LJXT01000060">
    <property type="protein sequence ID" value="KPQ14699.1"/>
    <property type="molecule type" value="Genomic_DNA"/>
</dbReference>
<evidence type="ECO:0000256" key="1">
    <source>
        <dbReference type="ARBA" id="ARBA00006484"/>
    </source>
</evidence>
<dbReference type="InterPro" id="IPR036291">
    <property type="entry name" value="NAD(P)-bd_dom_sf"/>
</dbReference>
<dbReference type="Proteomes" id="UP000050421">
    <property type="component" value="Unassembled WGS sequence"/>
</dbReference>
<reference evidence="3 4" key="1">
    <citation type="submission" date="2015-09" db="EMBL/GenBank/DDBJ databases">
        <title>Identification and resolution of microdiversity through metagenomic sequencing of parallel consortia.</title>
        <authorList>
            <person name="Nelson W.C."/>
            <person name="Romine M.F."/>
            <person name="Lindemann S.R."/>
        </authorList>
    </citation>
    <scope>NUCLEOTIDE SEQUENCE [LARGE SCALE GENOMIC DNA]</scope>
    <source>
        <strain evidence="3">HL-49</strain>
    </source>
</reference>
<sequence>MSDFFKNKKVLITGAASGIGKALLIQLLEKGAEVYAVDISDLGLEELRQEFSEIKIKQIDLAVKGANDLIIEWLNQNNFQIDLVIANAGKAEYGPAKTQNWEEMDALFQLNTFSPIELGMKLQERQASCHHVIIASAMSYWAVPGYSLYAATKSALLQWARTVWSEGGQQLTLVFPIATATAFFDHAGKNIPKAFPVQDPTTVSRRILRGLERGNKRIFPSRLFSLMRLMNRVIPILLPLYHWMELEKLRKWVRNKANSE</sequence>
<dbReference type="AlphaFoldDB" id="A0A0P7XFU3"/>
<keyword evidence="2" id="KW-0560">Oxidoreductase</keyword>
<dbReference type="InterPro" id="IPR002347">
    <property type="entry name" value="SDR_fam"/>
</dbReference>
<comment type="caution">
    <text evidence="3">The sequence shown here is derived from an EMBL/GenBank/DDBJ whole genome shotgun (WGS) entry which is preliminary data.</text>
</comment>
<dbReference type="PANTHER" id="PTHR44196">
    <property type="entry name" value="DEHYDROGENASE/REDUCTASE SDR FAMILY MEMBER 7B"/>
    <property type="match status" value="1"/>
</dbReference>